<dbReference type="Proteomes" id="UP000571857">
    <property type="component" value="Unassembled WGS sequence"/>
</dbReference>
<evidence type="ECO:0000313" key="12">
    <source>
        <dbReference type="Proteomes" id="UP001241571"/>
    </source>
</evidence>
<evidence type="ECO:0000313" key="9">
    <source>
        <dbReference type="Proteomes" id="UP000439965"/>
    </source>
</evidence>
<evidence type="ECO:0000313" key="5">
    <source>
        <dbReference type="EMBL" id="MDL4936992.1"/>
    </source>
</evidence>
<dbReference type="InterPro" id="IPR012902">
    <property type="entry name" value="N_methyl_site"/>
</dbReference>
<sequence>MKSKGFTLLECLLSLMILGLSVLLINGIIRQMPQVNQQLFARKDQEWQIFLIQLERELQTCTYVSVSPYTLFLKSSKENVVTIDRINGKVRKRDNNGYHPLLTEVSLIYFEKKASSIQFTVTFENGEVRIGQWQIPA</sequence>
<evidence type="ECO:0000313" key="4">
    <source>
        <dbReference type="EMBL" id="MBA0971986.1"/>
    </source>
</evidence>
<reference evidence="6" key="4">
    <citation type="submission" date="2023-03" db="EMBL/GenBank/DDBJ databases">
        <authorList>
            <person name="Shen W."/>
            <person name="Cai J."/>
        </authorList>
    </citation>
    <scope>NUCLEOTIDE SEQUENCE</scope>
    <source>
        <strain evidence="6">K69-2</strain>
    </source>
</reference>
<accession>A0A1V8Z3Z2</accession>
<comment type="subcellular location">
    <subcellularLocation>
        <location evidence="1">Cell surface</location>
    </subcellularLocation>
</comment>
<evidence type="ECO:0000256" key="2">
    <source>
        <dbReference type="ARBA" id="ARBA00023287"/>
    </source>
</evidence>
<dbReference type="GeneID" id="93222437"/>
<dbReference type="Proteomes" id="UP000516696">
    <property type="component" value="Chromosome"/>
</dbReference>
<feature type="transmembrane region" description="Helical" evidence="3">
    <location>
        <begin position="6"/>
        <end position="29"/>
    </location>
</feature>
<proteinExistence type="predicted"/>
<dbReference type="EMBL" id="WVTI01000004">
    <property type="protein sequence ID" value="MXS25642.1"/>
    <property type="molecule type" value="Genomic_DNA"/>
</dbReference>
<protein>
    <submittedName>
        <fullName evidence="4">ComGF family competence protein</fullName>
    </submittedName>
    <submittedName>
        <fullName evidence="5">Competence type IV pilus minor pilin ComGF</fullName>
    </submittedName>
    <submittedName>
        <fullName evidence="7">Prepilin-type N-terminal cleavage/methylation domain-containing protein</fullName>
    </submittedName>
</protein>
<organism evidence="7 9">
    <name type="scientific">Enterococcus gallinarum</name>
    <dbReference type="NCBI Taxonomy" id="1353"/>
    <lineage>
        <taxon>Bacteria</taxon>
        <taxon>Bacillati</taxon>
        <taxon>Bacillota</taxon>
        <taxon>Bacilli</taxon>
        <taxon>Lactobacillales</taxon>
        <taxon>Enterococcaceae</taxon>
        <taxon>Enterococcus</taxon>
    </lineage>
</organism>
<reference evidence="4 11" key="3">
    <citation type="submission" date="2020-06" db="EMBL/GenBank/DDBJ databases">
        <title>Crossreactivity between MHC class I-restricted antigens from cancer cells and an enterococcal bacteriophage.</title>
        <authorList>
            <person name="Fluckiger A."/>
            <person name="Daillere R."/>
            <person name="Sassi M."/>
            <person name="Cattoir V."/>
            <person name="Kroemer G."/>
            <person name="Zitvogel L."/>
        </authorList>
    </citation>
    <scope>NUCLEOTIDE SEQUENCE [LARGE SCALE GENOMIC DNA]</scope>
    <source>
        <strain evidence="4 11">EG4</strain>
    </source>
</reference>
<evidence type="ECO:0000313" key="10">
    <source>
        <dbReference type="Proteomes" id="UP000516696"/>
    </source>
</evidence>
<dbReference type="Pfam" id="PF15980">
    <property type="entry name" value="ComGF"/>
    <property type="match status" value="1"/>
</dbReference>
<keyword evidence="3" id="KW-0812">Transmembrane</keyword>
<evidence type="ECO:0000256" key="3">
    <source>
        <dbReference type="SAM" id="Phobius"/>
    </source>
</evidence>
<dbReference type="Proteomes" id="UP001183682">
    <property type="component" value="Unassembled WGS sequence"/>
</dbReference>
<evidence type="ECO:0000256" key="1">
    <source>
        <dbReference type="ARBA" id="ARBA00004241"/>
    </source>
</evidence>
<reference evidence="5 12" key="5">
    <citation type="submission" date="2023-06" db="EMBL/GenBank/DDBJ databases">
        <title>Acute promotion of culturable opportunistic pathogens and persistent increase of antibiotic resistance following antibiotic exposure in mouse gut microbiota.</title>
        <authorList>
            <person name="Li L."/>
            <person name="Wang B."/>
            <person name="Sun Y."/>
            <person name="Wang M."/>
            <person name="Xu H."/>
        </authorList>
    </citation>
    <scope>NUCLEOTIDE SEQUENCE [LARGE SCALE GENOMIC DNA]</scope>
    <source>
        <strain evidence="5 12">CRI2_2</strain>
    </source>
</reference>
<keyword evidence="3" id="KW-1133">Transmembrane helix</keyword>
<name>A0A1V8Z3Z2_ENTGA</name>
<dbReference type="EMBL" id="JARPZN010000009">
    <property type="protein sequence ID" value="MDT2691020.1"/>
    <property type="molecule type" value="Genomic_DNA"/>
</dbReference>
<gene>
    <name evidence="5" type="primary">comGF</name>
    <name evidence="8" type="ORF">EGM181_01290</name>
    <name evidence="7" type="ORF">GTI89_06185</name>
    <name evidence="4" type="ORF">HWH42_05140</name>
    <name evidence="6" type="ORF">P7E30_12515</name>
    <name evidence="5" type="ORF">QRX88_14895</name>
</gene>
<reference evidence="8 10" key="2">
    <citation type="submission" date="2020-03" db="EMBL/GenBank/DDBJ databases">
        <title>Characterization of ganglioside-mimicking enterococci.</title>
        <authorList>
            <person name="Patry R.T."/>
            <person name="Nothaft H."/>
            <person name="Bridger R."/>
            <person name="Shajahan A."/>
            <person name="Huynh S."/>
            <person name="Sanchez S."/>
            <person name="Azadi P."/>
            <person name="Cooper K."/>
            <person name="Miller W.G."/>
            <person name="Parker C.T."/>
            <person name="Wells L."/>
            <person name="Szymanski C.M."/>
        </authorList>
    </citation>
    <scope>NUCLEOTIDE SEQUENCE [LARGE SCALE GENOMIC DNA]</scope>
    <source>
        <strain evidence="8 10">EGM181</strain>
    </source>
</reference>
<dbReference type="AlphaFoldDB" id="A0A1V8Z3Z2"/>
<dbReference type="EMBL" id="JABXJK010000013">
    <property type="protein sequence ID" value="MBA0971986.1"/>
    <property type="molecule type" value="Genomic_DNA"/>
</dbReference>
<dbReference type="Proteomes" id="UP000439965">
    <property type="component" value="Unassembled WGS sequence"/>
</dbReference>
<dbReference type="GO" id="GO:0030420">
    <property type="term" value="P:establishment of competence for transformation"/>
    <property type="evidence" value="ECO:0007669"/>
    <property type="project" value="UniProtKB-KW"/>
</dbReference>
<dbReference type="RefSeq" id="WP_003128440.1">
    <property type="nucleotide sequence ID" value="NZ_BSYC01000002.1"/>
</dbReference>
<dbReference type="EMBL" id="CP050485">
    <property type="protein sequence ID" value="QOG25995.1"/>
    <property type="molecule type" value="Genomic_DNA"/>
</dbReference>
<dbReference type="InterPro" id="IPR016977">
    <property type="entry name" value="ComGF"/>
</dbReference>
<dbReference type="Proteomes" id="UP001241571">
    <property type="component" value="Unassembled WGS sequence"/>
</dbReference>
<dbReference type="EMBL" id="JASUBT010000012">
    <property type="protein sequence ID" value="MDL4936992.1"/>
    <property type="molecule type" value="Genomic_DNA"/>
</dbReference>
<evidence type="ECO:0000313" key="11">
    <source>
        <dbReference type="Proteomes" id="UP000571857"/>
    </source>
</evidence>
<evidence type="ECO:0000313" key="6">
    <source>
        <dbReference type="EMBL" id="MDT2691020.1"/>
    </source>
</evidence>
<dbReference type="NCBIfam" id="TIGR02532">
    <property type="entry name" value="IV_pilin_GFxxxE"/>
    <property type="match status" value="1"/>
</dbReference>
<dbReference type="Pfam" id="PF07963">
    <property type="entry name" value="N_methyl"/>
    <property type="match status" value="1"/>
</dbReference>
<evidence type="ECO:0000313" key="8">
    <source>
        <dbReference type="EMBL" id="QOG25995.1"/>
    </source>
</evidence>
<reference evidence="7 9" key="1">
    <citation type="submission" date="2019-04" db="EMBL/GenBank/DDBJ databases">
        <title>Step-wise assembly of the neonatal virome modulated by breast feeding.</title>
        <authorList>
            <person name="Liang G."/>
            <person name="Bushman F."/>
        </authorList>
    </citation>
    <scope>NUCLEOTIDE SEQUENCE [LARGE SCALE GENOMIC DNA]</scope>
    <source>
        <strain evidence="7 9">E3404</strain>
    </source>
</reference>
<dbReference type="GO" id="GO:0009986">
    <property type="term" value="C:cell surface"/>
    <property type="evidence" value="ECO:0007669"/>
    <property type="project" value="UniProtKB-SubCell"/>
</dbReference>
<dbReference type="NCBIfam" id="NF041002">
    <property type="entry name" value="pilin_ComGF"/>
    <property type="match status" value="1"/>
</dbReference>
<evidence type="ECO:0000313" key="7">
    <source>
        <dbReference type="EMBL" id="MXS25642.1"/>
    </source>
</evidence>
<keyword evidence="2" id="KW-0178">Competence</keyword>
<keyword evidence="3" id="KW-0472">Membrane</keyword>